<dbReference type="PANTHER" id="PTHR24372">
    <property type="entry name" value="GLYCOPROTEIN HORMONE RECEPTOR"/>
    <property type="match status" value="1"/>
</dbReference>
<dbReference type="GO" id="GO:0009755">
    <property type="term" value="P:hormone-mediated signaling pathway"/>
    <property type="evidence" value="ECO:0007669"/>
    <property type="project" value="TreeGrafter"/>
</dbReference>
<dbReference type="Gene3D" id="1.20.1070.10">
    <property type="entry name" value="Rhodopsin 7-helix transmembrane proteins"/>
    <property type="match status" value="1"/>
</dbReference>
<evidence type="ECO:0000259" key="12">
    <source>
        <dbReference type="PROSITE" id="PS50262"/>
    </source>
</evidence>
<dbReference type="SUPFAM" id="SSF81321">
    <property type="entry name" value="Family A G protein-coupled receptor-like"/>
    <property type="match status" value="1"/>
</dbReference>
<dbReference type="SMART" id="SM00369">
    <property type="entry name" value="LRR_TYP"/>
    <property type="match status" value="3"/>
</dbReference>
<gene>
    <name evidence="14" type="primary">LOC110979560</name>
</gene>
<keyword evidence="8 11" id="KW-0472">Membrane</keyword>
<accession>A0A8B7YHQ0</accession>
<dbReference type="InterPro" id="IPR032675">
    <property type="entry name" value="LRR_dom_sf"/>
</dbReference>
<evidence type="ECO:0000256" key="10">
    <source>
        <dbReference type="ARBA" id="ARBA00023224"/>
    </source>
</evidence>
<evidence type="ECO:0000313" key="13">
    <source>
        <dbReference type="Proteomes" id="UP000694845"/>
    </source>
</evidence>
<feature type="domain" description="G-protein coupled receptors family 1 profile" evidence="12">
    <location>
        <begin position="152"/>
        <end position="409"/>
    </location>
</feature>
<dbReference type="InterPro" id="IPR001611">
    <property type="entry name" value="Leu-rich_rpt"/>
</dbReference>
<keyword evidence="9" id="KW-0675">Receptor</keyword>
<evidence type="ECO:0000256" key="7">
    <source>
        <dbReference type="ARBA" id="ARBA00023040"/>
    </source>
</evidence>
<dbReference type="OMA" id="HIENIGH"/>
<evidence type="ECO:0000256" key="8">
    <source>
        <dbReference type="ARBA" id="ARBA00023136"/>
    </source>
</evidence>
<evidence type="ECO:0000256" key="4">
    <source>
        <dbReference type="ARBA" id="ARBA00022692"/>
    </source>
</evidence>
<evidence type="ECO:0000256" key="6">
    <source>
        <dbReference type="ARBA" id="ARBA00022989"/>
    </source>
</evidence>
<dbReference type="KEGG" id="aplc:110979560"/>
<dbReference type="PRINTS" id="PR00237">
    <property type="entry name" value="GPCRRHODOPSN"/>
</dbReference>
<dbReference type="InterPro" id="IPR017452">
    <property type="entry name" value="GPCR_Rhodpsn_7TM"/>
</dbReference>
<evidence type="ECO:0000256" key="11">
    <source>
        <dbReference type="SAM" id="Phobius"/>
    </source>
</evidence>
<dbReference type="GeneID" id="110979560"/>
<dbReference type="PANTHER" id="PTHR24372:SF77">
    <property type="entry name" value="G-PROTEIN COUPLED RECEPTORS FAMILY 1 PROFILE DOMAIN-CONTAINING PROTEIN"/>
    <property type="match status" value="1"/>
</dbReference>
<evidence type="ECO:0000256" key="9">
    <source>
        <dbReference type="ARBA" id="ARBA00023170"/>
    </source>
</evidence>
<feature type="transmembrane region" description="Helical" evidence="11">
    <location>
        <begin position="310"/>
        <end position="335"/>
    </location>
</feature>
<keyword evidence="13" id="KW-1185">Reference proteome</keyword>
<dbReference type="Gene3D" id="3.80.10.10">
    <property type="entry name" value="Ribonuclease Inhibitor"/>
    <property type="match status" value="1"/>
</dbReference>
<feature type="transmembrane region" description="Helical" evidence="11">
    <location>
        <begin position="360"/>
        <end position="383"/>
    </location>
</feature>
<comment type="subcellular location">
    <subcellularLocation>
        <location evidence="1">Cell membrane</location>
        <topology evidence="1">Multi-pass membrane protein</topology>
    </subcellularLocation>
</comment>
<dbReference type="SUPFAM" id="SSF52058">
    <property type="entry name" value="L domain-like"/>
    <property type="match status" value="1"/>
</dbReference>
<feature type="transmembrane region" description="Helical" evidence="11">
    <location>
        <begin position="136"/>
        <end position="159"/>
    </location>
</feature>
<proteinExistence type="predicted"/>
<evidence type="ECO:0000256" key="5">
    <source>
        <dbReference type="ARBA" id="ARBA00022737"/>
    </source>
</evidence>
<dbReference type="RefSeq" id="XP_022091156.1">
    <property type="nucleotide sequence ID" value="XM_022235464.1"/>
</dbReference>
<dbReference type="InterPro" id="IPR000276">
    <property type="entry name" value="GPCR_Rhodpsn"/>
</dbReference>
<dbReference type="CDD" id="cd15137">
    <property type="entry name" value="7tmA_Relaxin_R"/>
    <property type="match status" value="1"/>
</dbReference>
<dbReference type="PRINTS" id="PR00373">
    <property type="entry name" value="GLYCHORMONER"/>
</dbReference>
<evidence type="ECO:0000256" key="2">
    <source>
        <dbReference type="ARBA" id="ARBA00022475"/>
    </source>
</evidence>
<dbReference type="OrthoDB" id="6022531at2759"/>
<keyword evidence="2" id="KW-1003">Cell membrane</keyword>
<dbReference type="InterPro" id="IPR002131">
    <property type="entry name" value="Gphrmn_rcpt_fam"/>
</dbReference>
<protein>
    <submittedName>
        <fullName evidence="14">G-protein coupled receptor GRL101-like</fullName>
    </submittedName>
</protein>
<keyword evidence="5" id="KW-0677">Repeat</keyword>
<feature type="transmembrane region" description="Helical" evidence="11">
    <location>
        <begin position="389"/>
        <end position="412"/>
    </location>
</feature>
<dbReference type="FunFam" id="1.20.1070.10:FF:000333">
    <property type="entry name" value="Relaxin receptor 1"/>
    <property type="match status" value="1"/>
</dbReference>
<dbReference type="PROSITE" id="PS50262">
    <property type="entry name" value="G_PROTEIN_RECEP_F1_2"/>
    <property type="match status" value="1"/>
</dbReference>
<dbReference type="AlphaFoldDB" id="A0A8B7YHQ0"/>
<sequence>MTLVLRGNSMSTLEEKAFIGLRQLTILDLSHQNIQSFQKMAFAGLTKLSNLNMSHNSLTDIPRGAFFGLNELEKLDIRHNKLQKIHAEAFYGLPKLRELYTDEYRFCCMARDMVSLEKCEPQPGIFSSCEDLMANVFLRGSIWVIGIMASVGNLVVILMRMNNKRDNRVHSFLITNLAIGDFCMGVYLLIIAAVDSFYRGHYIIYDKEWRNSGLCHFAGFLSTFSSELSVFSLTIITLHRLLSILFPFRIKDIEYSGAVRVMVVAWLIVIFLAVLPLTGVPYFGNFYGRSGVCLALHITRNWPPGWEYSVFIFLVVNFISFATIAASYSVMFVVARRTQKAVNRSRDANTGDAMARRMTLIVMTDFVCWAPIILLGVASLGGANIPNEVYAWIAVFVLPVNSAVNPMLYTLLTARYVRRVMSRARTSLNLSLSTMTTDMKQVNFAGDRQSRMSNGRQGWQKGIRLPKADPNRNAIKLTTIASLSDTEPDEAARVEEFNLLRDDHHRSACADAKTEGEARPDGVCRARDEKGVEDDIYDRNV</sequence>
<keyword evidence="10" id="KW-0807">Transducer</keyword>
<dbReference type="Pfam" id="PF13855">
    <property type="entry name" value="LRR_8"/>
    <property type="match status" value="1"/>
</dbReference>
<name>A0A8B7YHQ0_ACAPL</name>
<dbReference type="GO" id="GO:0005886">
    <property type="term" value="C:plasma membrane"/>
    <property type="evidence" value="ECO:0007669"/>
    <property type="project" value="UniProtKB-SubCell"/>
</dbReference>
<organism evidence="13 14">
    <name type="scientific">Acanthaster planci</name>
    <name type="common">Crown-of-thorns starfish</name>
    <dbReference type="NCBI Taxonomy" id="133434"/>
    <lineage>
        <taxon>Eukaryota</taxon>
        <taxon>Metazoa</taxon>
        <taxon>Echinodermata</taxon>
        <taxon>Eleutherozoa</taxon>
        <taxon>Asterozoa</taxon>
        <taxon>Asteroidea</taxon>
        <taxon>Valvatacea</taxon>
        <taxon>Valvatida</taxon>
        <taxon>Acanthasteridae</taxon>
        <taxon>Acanthaster</taxon>
    </lineage>
</organism>
<reference evidence="14" key="1">
    <citation type="submission" date="2025-08" db="UniProtKB">
        <authorList>
            <consortium name="RefSeq"/>
        </authorList>
    </citation>
    <scope>IDENTIFICATION</scope>
</reference>
<evidence type="ECO:0000256" key="3">
    <source>
        <dbReference type="ARBA" id="ARBA00022614"/>
    </source>
</evidence>
<evidence type="ECO:0000313" key="14">
    <source>
        <dbReference type="RefSeq" id="XP_022091156.1"/>
    </source>
</evidence>
<feature type="transmembrane region" description="Helical" evidence="11">
    <location>
        <begin position="258"/>
        <end position="277"/>
    </location>
</feature>
<dbReference type="Proteomes" id="UP000694845">
    <property type="component" value="Unplaced"/>
</dbReference>
<dbReference type="Pfam" id="PF00001">
    <property type="entry name" value="7tm_1"/>
    <property type="match status" value="1"/>
</dbReference>
<dbReference type="GO" id="GO:0007189">
    <property type="term" value="P:adenylate cyclase-activating G protein-coupled receptor signaling pathway"/>
    <property type="evidence" value="ECO:0007669"/>
    <property type="project" value="TreeGrafter"/>
</dbReference>
<dbReference type="GO" id="GO:0016500">
    <property type="term" value="F:protein-hormone receptor activity"/>
    <property type="evidence" value="ECO:0007669"/>
    <property type="project" value="InterPro"/>
</dbReference>
<dbReference type="PROSITE" id="PS51450">
    <property type="entry name" value="LRR"/>
    <property type="match status" value="2"/>
</dbReference>
<keyword evidence="4 11" id="KW-0812">Transmembrane</keyword>
<evidence type="ECO:0000256" key="1">
    <source>
        <dbReference type="ARBA" id="ARBA00004651"/>
    </source>
</evidence>
<keyword evidence="3" id="KW-0433">Leucine-rich repeat</keyword>
<feature type="transmembrane region" description="Helical" evidence="11">
    <location>
        <begin position="228"/>
        <end position="246"/>
    </location>
</feature>
<feature type="transmembrane region" description="Helical" evidence="11">
    <location>
        <begin position="171"/>
        <end position="194"/>
    </location>
</feature>
<dbReference type="InterPro" id="IPR003591">
    <property type="entry name" value="Leu-rich_rpt_typical-subtyp"/>
</dbReference>
<dbReference type="GO" id="GO:0008528">
    <property type="term" value="F:G protein-coupled peptide receptor activity"/>
    <property type="evidence" value="ECO:0007669"/>
    <property type="project" value="TreeGrafter"/>
</dbReference>
<keyword evidence="7" id="KW-0297">G-protein coupled receptor</keyword>
<keyword evidence="6 11" id="KW-1133">Transmembrane helix</keyword>